<dbReference type="PANTHER" id="PTHR37981:SF1">
    <property type="entry name" value="SGNH HYDROLASE-TYPE ESTERASE DOMAIN-CONTAINING PROTEIN"/>
    <property type="match status" value="1"/>
</dbReference>
<dbReference type="InterPro" id="IPR036514">
    <property type="entry name" value="SGNH_hydro_sf"/>
</dbReference>
<dbReference type="AlphaFoldDB" id="A0A9P8RQI5"/>
<name>A0A9P8RQI5_9PEZI</name>
<dbReference type="InterPro" id="IPR013830">
    <property type="entry name" value="SGNH_hydro"/>
</dbReference>
<evidence type="ECO:0000256" key="1">
    <source>
        <dbReference type="SAM" id="SignalP"/>
    </source>
</evidence>
<gene>
    <name evidence="3" type="ORF">GP486_003914</name>
</gene>
<dbReference type="GO" id="GO:0006629">
    <property type="term" value="P:lipid metabolic process"/>
    <property type="evidence" value="ECO:0007669"/>
    <property type="project" value="TreeGrafter"/>
</dbReference>
<protein>
    <recommendedName>
        <fullName evidence="2">SGNH hydrolase-type esterase domain-containing protein</fullName>
    </recommendedName>
</protein>
<feature type="domain" description="SGNH hydrolase-type esterase" evidence="2">
    <location>
        <begin position="44"/>
        <end position="253"/>
    </location>
</feature>
<dbReference type="EMBL" id="JAGHQM010000567">
    <property type="protein sequence ID" value="KAH0559576.1"/>
    <property type="molecule type" value="Genomic_DNA"/>
</dbReference>
<sequence>MILSPQYLQLALVLLGCMATLSVGNPVNNVTHPRALPVINHWAALGDSYSAGPGAGDVIDDGSPKCYRCTQSYPSQLNNNTGMIGAPRTFEFVGCSGARTPDIQQQILKVSPDVQIATLTIGGNNVGFFRVLNACIYRFYGARSGDCQTEINQANTHLASQDFPKEVTDAITTIMTKVPSTGFRLYVTGYAQFFNAATDQCDQASLGFWRLSQPLLTKALRAQINTAVQALNVALKAIVDTYFKGDPRVVFIDYDPDMETHRWCEEGTIEPMPNNPNNWIFDNIFRDPKQLIANNIDATTCEKGLVSESAWDKLINCYIALAIRDVATSGIAAPDGSTPIAPRLVGDGSGDPFGVGAARTFHLKPDGYKAVQNRILNAINNVAPAR</sequence>
<dbReference type="InterPro" id="IPR037460">
    <property type="entry name" value="SEST-like"/>
</dbReference>
<reference evidence="3" key="1">
    <citation type="submission" date="2021-03" db="EMBL/GenBank/DDBJ databases">
        <title>Comparative genomics and phylogenomic investigation of the class Geoglossomycetes provide insights into ecological specialization and systematics.</title>
        <authorList>
            <person name="Melie T."/>
            <person name="Pirro S."/>
            <person name="Miller A.N."/>
            <person name="Quandt A."/>
        </authorList>
    </citation>
    <scope>NUCLEOTIDE SEQUENCE</scope>
    <source>
        <strain evidence="3">CAQ_001_2017</strain>
    </source>
</reference>
<feature type="chain" id="PRO_5040311305" description="SGNH hydrolase-type esterase domain-containing protein" evidence="1">
    <location>
        <begin position="25"/>
        <end position="386"/>
    </location>
</feature>
<dbReference type="SUPFAM" id="SSF52266">
    <property type="entry name" value="SGNH hydrolase"/>
    <property type="match status" value="1"/>
</dbReference>
<comment type="caution">
    <text evidence="3">The sequence shown here is derived from an EMBL/GenBank/DDBJ whole genome shotgun (WGS) entry which is preliminary data.</text>
</comment>
<dbReference type="CDD" id="cd01823">
    <property type="entry name" value="SEST_like"/>
    <property type="match status" value="1"/>
</dbReference>
<dbReference type="PANTHER" id="PTHR37981">
    <property type="entry name" value="LIPASE 2"/>
    <property type="match status" value="1"/>
</dbReference>
<keyword evidence="4" id="KW-1185">Reference proteome</keyword>
<proteinExistence type="predicted"/>
<dbReference type="Gene3D" id="3.40.50.1110">
    <property type="entry name" value="SGNH hydrolase"/>
    <property type="match status" value="1"/>
</dbReference>
<dbReference type="GO" id="GO:0016788">
    <property type="term" value="F:hydrolase activity, acting on ester bonds"/>
    <property type="evidence" value="ECO:0007669"/>
    <property type="project" value="InterPro"/>
</dbReference>
<evidence type="ECO:0000313" key="3">
    <source>
        <dbReference type="EMBL" id="KAH0559576.1"/>
    </source>
</evidence>
<keyword evidence="1" id="KW-0732">Signal</keyword>
<accession>A0A9P8RQI5</accession>
<dbReference type="Pfam" id="PF13472">
    <property type="entry name" value="Lipase_GDSL_2"/>
    <property type="match status" value="1"/>
</dbReference>
<organism evidence="3 4">
    <name type="scientific">Trichoglossum hirsutum</name>
    <dbReference type="NCBI Taxonomy" id="265104"/>
    <lineage>
        <taxon>Eukaryota</taxon>
        <taxon>Fungi</taxon>
        <taxon>Dikarya</taxon>
        <taxon>Ascomycota</taxon>
        <taxon>Pezizomycotina</taxon>
        <taxon>Geoglossomycetes</taxon>
        <taxon>Geoglossales</taxon>
        <taxon>Geoglossaceae</taxon>
        <taxon>Trichoglossum</taxon>
    </lineage>
</organism>
<evidence type="ECO:0000259" key="2">
    <source>
        <dbReference type="Pfam" id="PF13472"/>
    </source>
</evidence>
<evidence type="ECO:0000313" key="4">
    <source>
        <dbReference type="Proteomes" id="UP000750711"/>
    </source>
</evidence>
<dbReference type="Proteomes" id="UP000750711">
    <property type="component" value="Unassembled WGS sequence"/>
</dbReference>
<feature type="signal peptide" evidence="1">
    <location>
        <begin position="1"/>
        <end position="24"/>
    </location>
</feature>